<dbReference type="PANTHER" id="PTHR10073">
    <property type="entry name" value="DNA MISMATCH REPAIR PROTEIN MLH, PMS, MUTL"/>
    <property type="match status" value="1"/>
</dbReference>
<sequence>MAGISHRIAPLPENTRLTLSSSQLITSHEDVIEGLVENALDAEARSVSVEVDFAKGYISVRDDGAGIPSTEFTDDGQLARPHCTSKLNPSRTVFGRYGRFLSSLSFLALLSITSRHRSKHHTNRVILHRGNVICRQLNLEDEGTAITEHGTAVVVHNLFGDIPVRSRHIFEHFTSTAESSRGFDRVKKTLVGYLLAHPQGLELRLFLKHGRQRFVHIDSRRQNKNEITIDSTVSILFQARLMARRESRSWRAATVRSDEFSIYGIFSLEPCPSKDVQFISLGQYPVTGSEGANEIFLAVNKAFQRSTFGTDMAAKANRSESGGKGVDRWPMFYIKVALLSDNATSLTNLDDAPAELRPAVERLIKALEFLVSNFLRSHGFERGSRQPNSITTIESENKEAFSPSIRQASHLNSWHRVKSGRHARNPNPPKSAPHEPDQLHAPTDAARLIQLREHDRSDASTALDEAHHTLNPSDCGREQHEKPAVLSWTNPRNGRITHLDPRTGAIVSDTSIRFPTTTSQTERPKLAALGSRSKTTRLPSHLTKYCKTKPFHQTEPAIQSLQTVEHPMMSCGNGKLRGVADGIGQVTKSSLSCATIIRQVDEKFVLAVVPMAGDTSRKELLVLVDQHAADERIKLENLYLQLCERKSCNLENPVDFEVDKMEARLFEEQRDYFKNWCFDYKVKTSDQQMDYTSKRSNHSRISVITLPDLIAARCRAEPKVLIDILRNEVWSKQSQKSHPVGDGFNQESCHHATRWVSDIATCPSGVIDLLKSRACRTAIMFNDRLGFEESCQLVRGLAHCVFPFQCAHGRPTLAVLGSLTGTDADFASIYPVEEAHHHHNEVGFRSQWNTWTDN</sequence>
<dbReference type="GO" id="GO:0016887">
    <property type="term" value="F:ATP hydrolysis activity"/>
    <property type="evidence" value="ECO:0007669"/>
    <property type="project" value="InterPro"/>
</dbReference>
<dbReference type="EMBL" id="JAJGCB010000025">
    <property type="protein sequence ID" value="KAJ8987456.1"/>
    <property type="molecule type" value="Genomic_DNA"/>
</dbReference>
<dbReference type="GO" id="GO:0005524">
    <property type="term" value="F:ATP binding"/>
    <property type="evidence" value="ECO:0007669"/>
    <property type="project" value="InterPro"/>
</dbReference>
<evidence type="ECO:0000256" key="2">
    <source>
        <dbReference type="SAM" id="MobiDB-lite"/>
    </source>
</evidence>
<feature type="domain" description="MutL C-terminal dimerisation" evidence="3">
    <location>
        <begin position="596"/>
        <end position="785"/>
    </location>
</feature>
<dbReference type="GO" id="GO:0140664">
    <property type="term" value="F:ATP-dependent DNA damage sensor activity"/>
    <property type="evidence" value="ECO:0007669"/>
    <property type="project" value="InterPro"/>
</dbReference>
<reference evidence="4" key="1">
    <citation type="submission" date="2023-01" db="EMBL/GenBank/DDBJ databases">
        <title>Exophiala dermititidis isolated from Cystic Fibrosis Patient.</title>
        <authorList>
            <person name="Kurbessoian T."/>
            <person name="Crocker A."/>
            <person name="Murante D."/>
            <person name="Hogan D.A."/>
            <person name="Stajich J.E."/>
        </authorList>
    </citation>
    <scope>NUCLEOTIDE SEQUENCE</scope>
    <source>
        <strain evidence="4">Ex8</strain>
    </source>
</reference>
<dbReference type="AlphaFoldDB" id="A0AAN6ELG3"/>
<gene>
    <name evidence="4" type="primary">MLH3</name>
    <name evidence="4" type="ORF">HRR80_008604</name>
</gene>
<dbReference type="SUPFAM" id="SSF55874">
    <property type="entry name" value="ATPase domain of HSP90 chaperone/DNA topoisomerase II/histidine kinase"/>
    <property type="match status" value="1"/>
</dbReference>
<dbReference type="Pfam" id="PF08676">
    <property type="entry name" value="MutL_C"/>
    <property type="match status" value="1"/>
</dbReference>
<dbReference type="InterPro" id="IPR036890">
    <property type="entry name" value="HATPase_C_sf"/>
</dbReference>
<dbReference type="Proteomes" id="UP001161757">
    <property type="component" value="Unassembled WGS sequence"/>
</dbReference>
<evidence type="ECO:0000313" key="4">
    <source>
        <dbReference type="EMBL" id="KAJ8987456.1"/>
    </source>
</evidence>
<dbReference type="Gene3D" id="3.30.1540.20">
    <property type="entry name" value="MutL, C-terminal domain, dimerisation subdomain"/>
    <property type="match status" value="1"/>
</dbReference>
<dbReference type="Pfam" id="PF13589">
    <property type="entry name" value="HATPase_c_3"/>
    <property type="match status" value="1"/>
</dbReference>
<comment type="caution">
    <text evidence="4">The sequence shown here is derived from an EMBL/GenBank/DDBJ whole genome shotgun (WGS) entry which is preliminary data.</text>
</comment>
<dbReference type="InterPro" id="IPR014790">
    <property type="entry name" value="MutL_C"/>
</dbReference>
<dbReference type="InterPro" id="IPR042121">
    <property type="entry name" value="MutL_C_regsub"/>
</dbReference>
<comment type="similarity">
    <text evidence="1">Belongs to the DNA mismatch repair MutL/HexB family.</text>
</comment>
<feature type="region of interest" description="Disordered" evidence="2">
    <location>
        <begin position="415"/>
        <end position="439"/>
    </location>
</feature>
<evidence type="ECO:0000313" key="5">
    <source>
        <dbReference type="Proteomes" id="UP001161757"/>
    </source>
</evidence>
<dbReference type="InterPro" id="IPR038973">
    <property type="entry name" value="MutL/Mlh/Pms-like"/>
</dbReference>
<organism evidence="4 5">
    <name type="scientific">Exophiala dermatitidis</name>
    <name type="common">Black yeast-like fungus</name>
    <name type="synonym">Wangiella dermatitidis</name>
    <dbReference type="NCBI Taxonomy" id="5970"/>
    <lineage>
        <taxon>Eukaryota</taxon>
        <taxon>Fungi</taxon>
        <taxon>Dikarya</taxon>
        <taxon>Ascomycota</taxon>
        <taxon>Pezizomycotina</taxon>
        <taxon>Eurotiomycetes</taxon>
        <taxon>Chaetothyriomycetidae</taxon>
        <taxon>Chaetothyriales</taxon>
        <taxon>Herpotrichiellaceae</taxon>
        <taxon>Exophiala</taxon>
    </lineage>
</organism>
<feature type="compositionally biased region" description="Basic residues" evidence="2">
    <location>
        <begin position="415"/>
        <end position="424"/>
    </location>
</feature>
<proteinExistence type="inferred from homology"/>
<dbReference type="GO" id="GO:0006298">
    <property type="term" value="P:mismatch repair"/>
    <property type="evidence" value="ECO:0007669"/>
    <property type="project" value="InterPro"/>
</dbReference>
<dbReference type="SUPFAM" id="SSF118116">
    <property type="entry name" value="DNA mismatch repair protein MutL"/>
    <property type="match status" value="2"/>
</dbReference>
<evidence type="ECO:0000259" key="3">
    <source>
        <dbReference type="SMART" id="SM00853"/>
    </source>
</evidence>
<dbReference type="InterPro" id="IPR042120">
    <property type="entry name" value="MutL_C_dimsub"/>
</dbReference>
<name>A0AAN6ELG3_EXODE</name>
<protein>
    <submittedName>
        <fullName evidence="4">DNA mismatch repair protein</fullName>
    </submittedName>
</protein>
<accession>A0AAN6ELG3</accession>
<dbReference type="Gene3D" id="3.30.1370.100">
    <property type="entry name" value="MutL, C-terminal domain, regulatory subdomain"/>
    <property type="match status" value="1"/>
</dbReference>
<dbReference type="InterPro" id="IPR037198">
    <property type="entry name" value="MutL_C_sf"/>
</dbReference>
<dbReference type="GO" id="GO:0032300">
    <property type="term" value="C:mismatch repair complex"/>
    <property type="evidence" value="ECO:0007669"/>
    <property type="project" value="InterPro"/>
</dbReference>
<dbReference type="SMART" id="SM00853">
    <property type="entry name" value="MutL_C"/>
    <property type="match status" value="1"/>
</dbReference>
<dbReference type="PANTHER" id="PTHR10073:SF47">
    <property type="entry name" value="DNA MISMATCH REPAIR PROTEIN MLH3"/>
    <property type="match status" value="1"/>
</dbReference>
<evidence type="ECO:0000256" key="1">
    <source>
        <dbReference type="ARBA" id="ARBA00006082"/>
    </source>
</evidence>
<dbReference type="Gene3D" id="3.30.565.10">
    <property type="entry name" value="Histidine kinase-like ATPase, C-terminal domain"/>
    <property type="match status" value="1"/>
</dbReference>